<dbReference type="InterPro" id="IPR039422">
    <property type="entry name" value="MarR/SlyA-like"/>
</dbReference>
<proteinExistence type="predicted"/>
<keyword evidence="6" id="KW-1185">Reference proteome</keyword>
<keyword evidence="1" id="KW-0805">Transcription regulation</keyword>
<sequence>MSTPRSDPLALEVVDLIGTVVARYHEEYAEAATRHHLTVAQARVLALLATEPAAMRSIARQLRCEPSNVTGIIDRLEARGLVERLPDPVDRRVRIAAATDEGHRTARDLGGAPSFAREALAELSAEELGTLRDLLRRIPGCGGTDV</sequence>
<keyword evidence="3" id="KW-0804">Transcription</keyword>
<reference evidence="5 6" key="1">
    <citation type="submission" date="2020-02" db="EMBL/GenBank/DDBJ databases">
        <title>Whole Genome Shotgun Sequence of Streptomyces sp. strain CWH03.</title>
        <authorList>
            <person name="Dohra H."/>
            <person name="Kodani S."/>
            <person name="Yamamura H."/>
        </authorList>
    </citation>
    <scope>NUCLEOTIDE SEQUENCE [LARGE SCALE GENOMIC DNA]</scope>
    <source>
        <strain evidence="5 6">CWH03</strain>
    </source>
</reference>
<organism evidence="5 6">
    <name type="scientific">Streptomyces pacificus</name>
    <dbReference type="NCBI Taxonomy" id="2705029"/>
    <lineage>
        <taxon>Bacteria</taxon>
        <taxon>Bacillati</taxon>
        <taxon>Actinomycetota</taxon>
        <taxon>Actinomycetes</taxon>
        <taxon>Kitasatosporales</taxon>
        <taxon>Streptomycetaceae</taxon>
        <taxon>Streptomyces</taxon>
    </lineage>
</organism>
<evidence type="ECO:0000256" key="2">
    <source>
        <dbReference type="ARBA" id="ARBA00023125"/>
    </source>
</evidence>
<dbReference type="GO" id="GO:0003677">
    <property type="term" value="F:DNA binding"/>
    <property type="evidence" value="ECO:0007669"/>
    <property type="project" value="UniProtKB-KW"/>
</dbReference>
<dbReference type="AlphaFoldDB" id="A0A6A0APL7"/>
<dbReference type="GO" id="GO:0003700">
    <property type="term" value="F:DNA-binding transcription factor activity"/>
    <property type="evidence" value="ECO:0007669"/>
    <property type="project" value="InterPro"/>
</dbReference>
<evidence type="ECO:0000256" key="3">
    <source>
        <dbReference type="ARBA" id="ARBA00023163"/>
    </source>
</evidence>
<feature type="domain" description="HTH marR-type" evidence="4">
    <location>
        <begin position="10"/>
        <end position="140"/>
    </location>
</feature>
<dbReference type="Pfam" id="PF01047">
    <property type="entry name" value="MarR"/>
    <property type="match status" value="1"/>
</dbReference>
<evidence type="ECO:0000256" key="1">
    <source>
        <dbReference type="ARBA" id="ARBA00023015"/>
    </source>
</evidence>
<dbReference type="EMBL" id="BLLG01000001">
    <property type="protein sequence ID" value="GFH34233.1"/>
    <property type="molecule type" value="Genomic_DNA"/>
</dbReference>
<protein>
    <submittedName>
        <fullName evidence="5">MarR family transcriptional regulator</fullName>
    </submittedName>
</protein>
<gene>
    <name evidence="5" type="ORF">SCWH03_04460</name>
</gene>
<dbReference type="PRINTS" id="PR00598">
    <property type="entry name" value="HTHMARR"/>
</dbReference>
<dbReference type="SMART" id="SM00347">
    <property type="entry name" value="HTH_MARR"/>
    <property type="match status" value="1"/>
</dbReference>
<dbReference type="GO" id="GO:0006950">
    <property type="term" value="P:response to stress"/>
    <property type="evidence" value="ECO:0007669"/>
    <property type="project" value="TreeGrafter"/>
</dbReference>
<dbReference type="InterPro" id="IPR000835">
    <property type="entry name" value="HTH_MarR-typ"/>
</dbReference>
<evidence type="ECO:0000259" key="4">
    <source>
        <dbReference type="PROSITE" id="PS50995"/>
    </source>
</evidence>
<comment type="caution">
    <text evidence="5">The sequence shown here is derived from an EMBL/GenBank/DDBJ whole genome shotgun (WGS) entry which is preliminary data.</text>
</comment>
<dbReference type="SUPFAM" id="SSF46785">
    <property type="entry name" value="Winged helix' DNA-binding domain"/>
    <property type="match status" value="1"/>
</dbReference>
<evidence type="ECO:0000313" key="6">
    <source>
        <dbReference type="Proteomes" id="UP000484988"/>
    </source>
</evidence>
<keyword evidence="2" id="KW-0238">DNA-binding</keyword>
<evidence type="ECO:0000313" key="5">
    <source>
        <dbReference type="EMBL" id="GFH34233.1"/>
    </source>
</evidence>
<dbReference type="Proteomes" id="UP000484988">
    <property type="component" value="Unassembled WGS sequence"/>
</dbReference>
<dbReference type="PANTHER" id="PTHR33164:SF99">
    <property type="entry name" value="MARR FAMILY REGULATORY PROTEIN"/>
    <property type="match status" value="1"/>
</dbReference>
<dbReference type="RefSeq" id="WP_173260969.1">
    <property type="nucleotide sequence ID" value="NZ_BLLG01000001.1"/>
</dbReference>
<dbReference type="InterPro" id="IPR036390">
    <property type="entry name" value="WH_DNA-bd_sf"/>
</dbReference>
<dbReference type="PROSITE" id="PS01117">
    <property type="entry name" value="HTH_MARR_1"/>
    <property type="match status" value="1"/>
</dbReference>
<dbReference type="PANTHER" id="PTHR33164">
    <property type="entry name" value="TRANSCRIPTIONAL REGULATOR, MARR FAMILY"/>
    <property type="match status" value="1"/>
</dbReference>
<dbReference type="InterPro" id="IPR023187">
    <property type="entry name" value="Tscrpt_reg_MarR-type_CS"/>
</dbReference>
<dbReference type="PROSITE" id="PS50995">
    <property type="entry name" value="HTH_MARR_2"/>
    <property type="match status" value="1"/>
</dbReference>
<dbReference type="Gene3D" id="1.10.10.10">
    <property type="entry name" value="Winged helix-like DNA-binding domain superfamily/Winged helix DNA-binding domain"/>
    <property type="match status" value="1"/>
</dbReference>
<dbReference type="InterPro" id="IPR036388">
    <property type="entry name" value="WH-like_DNA-bd_sf"/>
</dbReference>
<accession>A0A6A0APL7</accession>
<name>A0A6A0APL7_9ACTN</name>